<evidence type="ECO:0000313" key="1">
    <source>
        <dbReference type="EMBL" id="MFD1055009.1"/>
    </source>
</evidence>
<dbReference type="EMBL" id="JBHTKH010000007">
    <property type="protein sequence ID" value="MFD1055009.1"/>
    <property type="molecule type" value="Genomic_DNA"/>
</dbReference>
<keyword evidence="2" id="KW-1185">Reference proteome</keyword>
<dbReference type="InterPro" id="IPR056908">
    <property type="entry name" value="Gp80-like"/>
</dbReference>
<reference evidence="2" key="1">
    <citation type="journal article" date="2019" name="Int. J. Syst. Evol. Microbiol.">
        <title>The Global Catalogue of Microorganisms (GCM) 10K type strain sequencing project: providing services to taxonomists for standard genome sequencing and annotation.</title>
        <authorList>
            <consortium name="The Broad Institute Genomics Platform"/>
            <consortium name="The Broad Institute Genome Sequencing Center for Infectious Disease"/>
            <person name="Wu L."/>
            <person name="Ma J."/>
        </authorList>
    </citation>
    <scope>NUCLEOTIDE SEQUENCE [LARGE SCALE GENOMIC DNA]</scope>
    <source>
        <strain evidence="2">CCUG 57508</strain>
    </source>
</reference>
<protein>
    <submittedName>
        <fullName evidence="1">Uncharacterized protein</fullName>
    </submittedName>
</protein>
<gene>
    <name evidence="1" type="ORF">ACFQ2V_11890</name>
</gene>
<accession>A0ABW3N020</accession>
<name>A0ABW3N020_9MICO</name>
<comment type="caution">
    <text evidence="1">The sequence shown here is derived from an EMBL/GenBank/DDBJ whole genome shotgun (WGS) entry which is preliminary data.</text>
</comment>
<dbReference type="Pfam" id="PF23140">
    <property type="entry name" value="Gp80"/>
    <property type="match status" value="1"/>
</dbReference>
<dbReference type="RefSeq" id="WP_386052913.1">
    <property type="nucleotide sequence ID" value="NZ_JBHTKH010000007.1"/>
</dbReference>
<dbReference type="Proteomes" id="UP001597046">
    <property type="component" value="Unassembled WGS sequence"/>
</dbReference>
<sequence>MATLIPDAERNYLADQEAARITHLSLHEGSPGVTGANEAAGGSPAYARKAVTFNAAGAVGPLGASAQPATVGVAWSSEVTFDVDAATYSHWGAWSAASAGTFRQGNVLSSSQSPTGQAQIKLSIGVGPFAGA</sequence>
<proteinExistence type="predicted"/>
<evidence type="ECO:0000313" key="2">
    <source>
        <dbReference type="Proteomes" id="UP001597046"/>
    </source>
</evidence>
<organism evidence="1 2">
    <name type="scientific">Terrabacter terrigena</name>
    <dbReference type="NCBI Taxonomy" id="574718"/>
    <lineage>
        <taxon>Bacteria</taxon>
        <taxon>Bacillati</taxon>
        <taxon>Actinomycetota</taxon>
        <taxon>Actinomycetes</taxon>
        <taxon>Micrococcales</taxon>
        <taxon>Intrasporangiaceae</taxon>
        <taxon>Terrabacter</taxon>
    </lineage>
</organism>